<dbReference type="Pfam" id="PF04230">
    <property type="entry name" value="PS_pyruv_trans"/>
    <property type="match status" value="1"/>
</dbReference>
<evidence type="ECO:0000313" key="3">
    <source>
        <dbReference type="Proteomes" id="UP000318370"/>
    </source>
</evidence>
<dbReference type="EMBL" id="CABGHF010000012">
    <property type="protein sequence ID" value="VUS63839.1"/>
    <property type="molecule type" value="Genomic_DNA"/>
</dbReference>
<gene>
    <name evidence="2" type="ORF">SB6408_00725</name>
</gene>
<evidence type="ECO:0000313" key="2">
    <source>
        <dbReference type="EMBL" id="VUS63839.1"/>
    </source>
</evidence>
<dbReference type="InterPro" id="IPR007345">
    <property type="entry name" value="Polysacch_pyruvyl_Trfase"/>
</dbReference>
<proteinExistence type="predicted"/>
<protein>
    <recommendedName>
        <fullName evidence="1">Polysaccharide pyruvyl transferase domain-containing protein</fullName>
    </recommendedName>
</protein>
<dbReference type="RefSeq" id="WP_142462785.1">
    <property type="nucleotide sequence ID" value="NZ_CABGHF010000012.1"/>
</dbReference>
<accession>A0A564K3Y1</accession>
<dbReference type="AlphaFoldDB" id="A0A564K3Y1"/>
<evidence type="ECO:0000259" key="1">
    <source>
        <dbReference type="Pfam" id="PF04230"/>
    </source>
</evidence>
<sequence>MLYQKLKKLKNDNCIFGDIRRPILPKKVNLIYWKTRSGKDNVGDLLSKVVFDFMLAEYNLKNSWLNKTYRMTAIGSVIQTIQKDTCIWGSGLLTASHINELNRAAKLDIRAVRGPETKRVLERYGYSVPEVYGDPGILLPDFFSPGAKKIKDFVIVPHFTREKNYQKFSNVISTLTTDWRDFIEQLVNSKLVISSSLHGIILAEAYGIPAIMLNDIEYDKFKYNDYYESTGRKTYNIVDNIEDALKLNCVEKASGIDSLKNGLYSSFPQNLFSN</sequence>
<organism evidence="2 3">
    <name type="scientific">Klebsiella spallanzanii</name>
    <dbReference type="NCBI Taxonomy" id="2587528"/>
    <lineage>
        <taxon>Bacteria</taxon>
        <taxon>Pseudomonadati</taxon>
        <taxon>Pseudomonadota</taxon>
        <taxon>Gammaproteobacteria</taxon>
        <taxon>Enterobacterales</taxon>
        <taxon>Enterobacteriaceae</taxon>
        <taxon>Klebsiella/Raoultella group</taxon>
        <taxon>Klebsiella</taxon>
    </lineage>
</organism>
<reference evidence="2 3" key="1">
    <citation type="submission" date="2019-07" db="EMBL/GenBank/DDBJ databases">
        <authorList>
            <person name="Brisse S."/>
            <person name="Rodrigues C."/>
            <person name="Thorpe H."/>
        </authorList>
    </citation>
    <scope>NUCLEOTIDE SEQUENCE [LARGE SCALE GENOMIC DNA]</scope>
    <source>
        <strain evidence="2">SB6408</strain>
    </source>
</reference>
<dbReference type="Proteomes" id="UP000318370">
    <property type="component" value="Unassembled WGS sequence"/>
</dbReference>
<feature type="domain" description="Polysaccharide pyruvyl transferase" evidence="1">
    <location>
        <begin position="4"/>
        <end position="214"/>
    </location>
</feature>
<name>A0A564K3Y1_9ENTR</name>